<comment type="similarity">
    <text evidence="1 9">Belongs to the thiolase-like superfamily. FabH family.</text>
</comment>
<evidence type="ECO:0000256" key="9">
    <source>
        <dbReference type="HAMAP-Rule" id="MF_01815"/>
    </source>
</evidence>
<dbReference type="PANTHER" id="PTHR34069">
    <property type="entry name" value="3-OXOACYL-[ACYL-CARRIER-PROTEIN] SYNTHASE 3"/>
    <property type="match status" value="1"/>
</dbReference>
<comment type="caution">
    <text evidence="12">The sequence shown here is derived from an EMBL/GenBank/DDBJ whole genome shotgun (WGS) entry which is preliminary data.</text>
</comment>
<keyword evidence="5 9" id="KW-0276">Fatty acid metabolism</keyword>
<name>G7H654_9ACTN</name>
<dbReference type="Pfam" id="PF08545">
    <property type="entry name" value="ACP_syn_III"/>
    <property type="match status" value="1"/>
</dbReference>
<dbReference type="Proteomes" id="UP000035088">
    <property type="component" value="Unassembled WGS sequence"/>
</dbReference>
<keyword evidence="9" id="KW-0511">Multifunctional enzyme</keyword>
<keyword evidence="2 9" id="KW-0963">Cytoplasm</keyword>
<feature type="domain" description="Beta-ketoacyl-[acyl-carrier-protein] synthase III C-terminal" evidence="10">
    <location>
        <begin position="252"/>
        <end position="341"/>
    </location>
</feature>
<dbReference type="InterPro" id="IPR013751">
    <property type="entry name" value="ACP_syn_III_N"/>
</dbReference>
<keyword evidence="7 9" id="KW-0275">Fatty acid biosynthesis</keyword>
<comment type="domain">
    <text evidence="9">The last Arg residue of the ACP-binding site is essential for the weak association between ACP/AcpP and FabH.</text>
</comment>
<evidence type="ECO:0000313" key="12">
    <source>
        <dbReference type="EMBL" id="GAB11293.1"/>
    </source>
</evidence>
<protein>
    <recommendedName>
        <fullName evidence="9">Beta-ketoacyl-[acyl-carrier-protein] synthase III</fullName>
        <shortName evidence="9">Beta-ketoacyl-ACP synthase III</shortName>
        <shortName evidence="9">KAS III</shortName>
        <ecNumber evidence="9">2.3.1.180</ecNumber>
    </recommendedName>
    <alternativeName>
        <fullName evidence="9">3-oxoacyl-[acyl-carrier-protein] synthase 3</fullName>
    </alternativeName>
    <alternativeName>
        <fullName evidence="9">3-oxoacyl-[acyl-carrier-protein] synthase III</fullName>
    </alternativeName>
</protein>
<dbReference type="GO" id="GO:0006633">
    <property type="term" value="P:fatty acid biosynthetic process"/>
    <property type="evidence" value="ECO:0007669"/>
    <property type="project" value="UniProtKB-UniRule"/>
</dbReference>
<evidence type="ECO:0000256" key="7">
    <source>
        <dbReference type="ARBA" id="ARBA00023160"/>
    </source>
</evidence>
<evidence type="ECO:0000256" key="6">
    <source>
        <dbReference type="ARBA" id="ARBA00023098"/>
    </source>
</evidence>
<evidence type="ECO:0000256" key="8">
    <source>
        <dbReference type="ARBA" id="ARBA00023315"/>
    </source>
</evidence>
<reference evidence="12 13" key="1">
    <citation type="submission" date="2011-11" db="EMBL/GenBank/DDBJ databases">
        <title>Whole genome shotgun sequence of Gordonia araii NBRC 100433.</title>
        <authorList>
            <person name="Yoshida Y."/>
            <person name="Hosoyama A."/>
            <person name="Tsuchikane K."/>
            <person name="Katsumata H."/>
            <person name="Yamazaki S."/>
            <person name="Fujita N."/>
        </authorList>
    </citation>
    <scope>NUCLEOTIDE SEQUENCE [LARGE SCALE GENOMIC DNA]</scope>
    <source>
        <strain evidence="12 13">NBRC 100433</strain>
    </source>
</reference>
<evidence type="ECO:0000256" key="1">
    <source>
        <dbReference type="ARBA" id="ARBA00008642"/>
    </source>
</evidence>
<comment type="catalytic activity">
    <reaction evidence="9">
        <text>malonyl-[ACP] + acetyl-CoA + H(+) = 3-oxobutanoyl-[ACP] + CO2 + CoA</text>
        <dbReference type="Rhea" id="RHEA:12080"/>
        <dbReference type="Rhea" id="RHEA-COMP:9623"/>
        <dbReference type="Rhea" id="RHEA-COMP:9625"/>
        <dbReference type="ChEBI" id="CHEBI:15378"/>
        <dbReference type="ChEBI" id="CHEBI:16526"/>
        <dbReference type="ChEBI" id="CHEBI:57287"/>
        <dbReference type="ChEBI" id="CHEBI:57288"/>
        <dbReference type="ChEBI" id="CHEBI:78449"/>
        <dbReference type="ChEBI" id="CHEBI:78450"/>
        <dbReference type="EC" id="2.3.1.180"/>
    </reaction>
</comment>
<dbReference type="GO" id="GO:0005737">
    <property type="term" value="C:cytoplasm"/>
    <property type="evidence" value="ECO:0007669"/>
    <property type="project" value="UniProtKB-SubCell"/>
</dbReference>
<proteinExistence type="inferred from homology"/>
<dbReference type="AlphaFoldDB" id="G7H654"/>
<evidence type="ECO:0000259" key="11">
    <source>
        <dbReference type="Pfam" id="PF08545"/>
    </source>
</evidence>
<dbReference type="EC" id="2.3.1.180" evidence="9"/>
<keyword evidence="6 9" id="KW-0443">Lipid metabolism</keyword>
<comment type="subunit">
    <text evidence="9">Homodimer.</text>
</comment>
<dbReference type="PANTHER" id="PTHR34069:SF2">
    <property type="entry name" value="BETA-KETOACYL-[ACYL-CARRIER-PROTEIN] SYNTHASE III"/>
    <property type="match status" value="1"/>
</dbReference>
<evidence type="ECO:0000259" key="10">
    <source>
        <dbReference type="Pfam" id="PF08541"/>
    </source>
</evidence>
<evidence type="ECO:0000313" key="13">
    <source>
        <dbReference type="Proteomes" id="UP000035088"/>
    </source>
</evidence>
<dbReference type="UniPathway" id="UPA00094"/>
<comment type="function">
    <text evidence="9">Catalyzes the condensation reaction of fatty acid synthesis by the addition to an acyl acceptor of two carbons from malonyl-ACP. Catalyzes the first condensation reaction which initiates fatty acid synthesis and may therefore play a role in governing the total rate of fatty acid production. Possesses both acetoacetyl-ACP synthase and acetyl transacylase activities. Its substrate specificity determines the biosynthesis of branched-chain and/or straight-chain of fatty acids.</text>
</comment>
<sequence length="348" mass="36869">MGNTEGTQLMVELAEVTGTRNIGILGIGAYRPERVVTNDEICENIDSSDEWIYTRTGIKTRRFARHDESAMDMAIDAGRKAIANALLSGSDIDAVIVATNTHLLLTPAAATAVATALGANGVPSFDITVGCAGFGYGMALASDMVRGGSATNVLVIGSEQLSITMDPTDRSICFIFGDGAGAVVVGPTEDQQLGPVVWGSDGSQFDAIRQDINWIDYIDSDDHAKRPYLRMEGTSVFRWAAFEMGKAAQRALDVAKVDVSDLDVFVPHQANSRINELLARSLNLNEDAVIANDIEHTGNTSAASIPLAMEDLLSTGKAKPGDTALLLGYGAGLSYAAQVIKMPPVPFE</sequence>
<dbReference type="SUPFAM" id="SSF53901">
    <property type="entry name" value="Thiolase-like"/>
    <property type="match status" value="1"/>
</dbReference>
<keyword evidence="4 9" id="KW-0808">Transferase</keyword>
<feature type="region of interest" description="ACP-binding" evidence="9">
    <location>
        <begin position="269"/>
        <end position="273"/>
    </location>
</feature>
<dbReference type="NCBIfam" id="NF006829">
    <property type="entry name" value="PRK09352.1"/>
    <property type="match status" value="1"/>
</dbReference>
<dbReference type="CDD" id="cd00830">
    <property type="entry name" value="KAS_III"/>
    <property type="match status" value="1"/>
</dbReference>
<feature type="active site" evidence="9">
    <location>
        <position position="299"/>
    </location>
</feature>
<evidence type="ECO:0000256" key="5">
    <source>
        <dbReference type="ARBA" id="ARBA00022832"/>
    </source>
</evidence>
<dbReference type="GO" id="GO:0004315">
    <property type="term" value="F:3-oxoacyl-[acyl-carrier-protein] synthase activity"/>
    <property type="evidence" value="ECO:0007669"/>
    <property type="project" value="InterPro"/>
</dbReference>
<evidence type="ECO:0000256" key="3">
    <source>
        <dbReference type="ARBA" id="ARBA00022516"/>
    </source>
</evidence>
<dbReference type="GO" id="GO:0044550">
    <property type="term" value="P:secondary metabolite biosynthetic process"/>
    <property type="evidence" value="ECO:0007669"/>
    <property type="project" value="TreeGrafter"/>
</dbReference>
<dbReference type="STRING" id="1073574.GOARA_067_00350"/>
<evidence type="ECO:0000256" key="4">
    <source>
        <dbReference type="ARBA" id="ARBA00022679"/>
    </source>
</evidence>
<feature type="active site" evidence="9">
    <location>
        <position position="131"/>
    </location>
</feature>
<comment type="subcellular location">
    <subcellularLocation>
        <location evidence="9">Cytoplasm</location>
    </subcellularLocation>
</comment>
<accession>G7H654</accession>
<keyword evidence="3 9" id="KW-0444">Lipid biosynthesis</keyword>
<evidence type="ECO:0000256" key="2">
    <source>
        <dbReference type="ARBA" id="ARBA00022490"/>
    </source>
</evidence>
<feature type="domain" description="Beta-ketoacyl-[acyl-carrier-protein] synthase III N-terminal" evidence="11">
    <location>
        <begin position="125"/>
        <end position="202"/>
    </location>
</feature>
<dbReference type="GO" id="GO:0033818">
    <property type="term" value="F:beta-ketoacyl-acyl-carrier-protein synthase III activity"/>
    <property type="evidence" value="ECO:0007669"/>
    <property type="project" value="UniProtKB-UniRule"/>
</dbReference>
<dbReference type="Gene3D" id="3.40.47.10">
    <property type="match status" value="2"/>
</dbReference>
<keyword evidence="13" id="KW-1185">Reference proteome</keyword>
<dbReference type="InterPro" id="IPR004655">
    <property type="entry name" value="FabH"/>
</dbReference>
<dbReference type="HAMAP" id="MF_01815">
    <property type="entry name" value="FabH"/>
    <property type="match status" value="1"/>
</dbReference>
<gene>
    <name evidence="9 12" type="primary">fabH</name>
    <name evidence="12" type="ORF">GOARA_067_00350</name>
</gene>
<keyword evidence="8 9" id="KW-0012">Acyltransferase</keyword>
<dbReference type="InterPro" id="IPR013747">
    <property type="entry name" value="ACP_syn_III_C"/>
</dbReference>
<organism evidence="12 13">
    <name type="scientific">Gordonia araii NBRC 100433</name>
    <dbReference type="NCBI Taxonomy" id="1073574"/>
    <lineage>
        <taxon>Bacteria</taxon>
        <taxon>Bacillati</taxon>
        <taxon>Actinomycetota</taxon>
        <taxon>Actinomycetes</taxon>
        <taxon>Mycobacteriales</taxon>
        <taxon>Gordoniaceae</taxon>
        <taxon>Gordonia</taxon>
    </lineage>
</organism>
<dbReference type="Pfam" id="PF08541">
    <property type="entry name" value="ACP_syn_III_C"/>
    <property type="match status" value="1"/>
</dbReference>
<dbReference type="InterPro" id="IPR016039">
    <property type="entry name" value="Thiolase-like"/>
</dbReference>
<dbReference type="EMBL" id="BAEE01000067">
    <property type="protein sequence ID" value="GAB11293.1"/>
    <property type="molecule type" value="Genomic_DNA"/>
</dbReference>
<dbReference type="NCBIfam" id="TIGR00747">
    <property type="entry name" value="fabH"/>
    <property type="match status" value="1"/>
</dbReference>
<feature type="active site" evidence="9">
    <location>
        <position position="268"/>
    </location>
</feature>
<comment type="pathway">
    <text evidence="9">Lipid metabolism; fatty acid biosynthesis.</text>
</comment>